<keyword evidence="1 3" id="KW-0808">Transferase</keyword>
<evidence type="ECO:0000313" key="4">
    <source>
        <dbReference type="Proteomes" id="UP000198345"/>
    </source>
</evidence>
<evidence type="ECO:0000256" key="1">
    <source>
        <dbReference type="ARBA" id="ARBA00022679"/>
    </source>
</evidence>
<dbReference type="OrthoDB" id="9803233at2"/>
<organism evidence="3 4">
    <name type="scientific">Flavobacterium hercynium</name>
    <dbReference type="NCBI Taxonomy" id="387094"/>
    <lineage>
        <taxon>Bacteria</taxon>
        <taxon>Pseudomonadati</taxon>
        <taxon>Bacteroidota</taxon>
        <taxon>Flavobacteriia</taxon>
        <taxon>Flavobacteriales</taxon>
        <taxon>Flavobacteriaceae</taxon>
        <taxon>Flavobacterium</taxon>
    </lineage>
</organism>
<evidence type="ECO:0000313" key="3">
    <source>
        <dbReference type="EMBL" id="OXA93846.1"/>
    </source>
</evidence>
<keyword evidence="4" id="KW-1185">Reference proteome</keyword>
<protein>
    <submittedName>
        <fullName evidence="3">GNAT family N-acetyltransferase</fullName>
    </submittedName>
</protein>
<dbReference type="RefSeq" id="WP_089048992.1">
    <property type="nucleotide sequence ID" value="NZ_FXTV01000006.1"/>
</dbReference>
<dbReference type="InterPro" id="IPR000182">
    <property type="entry name" value="GNAT_dom"/>
</dbReference>
<dbReference type="Gene3D" id="3.40.630.30">
    <property type="match status" value="1"/>
</dbReference>
<dbReference type="AlphaFoldDB" id="A0A226HJK4"/>
<proteinExistence type="predicted"/>
<evidence type="ECO:0000259" key="2">
    <source>
        <dbReference type="PROSITE" id="PS51186"/>
    </source>
</evidence>
<dbReference type="EMBL" id="MUGW01000012">
    <property type="protein sequence ID" value="OXA93846.1"/>
    <property type="molecule type" value="Genomic_DNA"/>
</dbReference>
<dbReference type="PROSITE" id="PS51186">
    <property type="entry name" value="GNAT"/>
    <property type="match status" value="1"/>
</dbReference>
<dbReference type="GO" id="GO:0008080">
    <property type="term" value="F:N-acetyltransferase activity"/>
    <property type="evidence" value="ECO:0007669"/>
    <property type="project" value="InterPro"/>
</dbReference>
<comment type="caution">
    <text evidence="3">The sequence shown here is derived from an EMBL/GenBank/DDBJ whole genome shotgun (WGS) entry which is preliminary data.</text>
</comment>
<dbReference type="Pfam" id="PF00583">
    <property type="entry name" value="Acetyltransf_1"/>
    <property type="match status" value="1"/>
</dbReference>
<dbReference type="PANTHER" id="PTHR13947:SF37">
    <property type="entry name" value="LD18367P"/>
    <property type="match status" value="1"/>
</dbReference>
<dbReference type="InterPro" id="IPR050769">
    <property type="entry name" value="NAT_camello-type"/>
</dbReference>
<feature type="domain" description="N-acetyltransferase" evidence="2">
    <location>
        <begin position="1"/>
        <end position="150"/>
    </location>
</feature>
<accession>A0A226HJK4</accession>
<sequence length="150" mass="17360">MIRLKRTNSDDIDFINLVALLDQDLKIRDGEEHGFYNQFNKIDKIKHAIVLYENDIAVGCGAFREKENYSVEIKRMYVSPDHRKKGIASQVLTALELWAKELNYPFTVLETGKKQPEAIALYQKSGYAEIPNYPPYENIENSVCMKKTLQ</sequence>
<dbReference type="CDD" id="cd04301">
    <property type="entry name" value="NAT_SF"/>
    <property type="match status" value="1"/>
</dbReference>
<gene>
    <name evidence="3" type="ORF">B0A66_06270</name>
</gene>
<dbReference type="PANTHER" id="PTHR13947">
    <property type="entry name" value="GNAT FAMILY N-ACETYLTRANSFERASE"/>
    <property type="match status" value="1"/>
</dbReference>
<reference evidence="3 4" key="1">
    <citation type="submission" date="2016-11" db="EMBL/GenBank/DDBJ databases">
        <title>Whole genomes of Flavobacteriaceae.</title>
        <authorList>
            <person name="Stine C."/>
            <person name="Li C."/>
            <person name="Tadesse D."/>
        </authorList>
    </citation>
    <scope>NUCLEOTIDE SEQUENCE [LARGE SCALE GENOMIC DNA]</scope>
    <source>
        <strain evidence="3 4">DSM 18292</strain>
    </source>
</reference>
<dbReference type="Proteomes" id="UP000198345">
    <property type="component" value="Unassembled WGS sequence"/>
</dbReference>
<dbReference type="SUPFAM" id="SSF55729">
    <property type="entry name" value="Acyl-CoA N-acyltransferases (Nat)"/>
    <property type="match status" value="1"/>
</dbReference>
<name>A0A226HJK4_9FLAO</name>
<dbReference type="InterPro" id="IPR016181">
    <property type="entry name" value="Acyl_CoA_acyltransferase"/>
</dbReference>